<dbReference type="InterPro" id="IPR017867">
    <property type="entry name" value="Tyr_phospatase_low_mol_wt"/>
</dbReference>
<dbReference type="Gene3D" id="3.40.50.2300">
    <property type="match status" value="1"/>
</dbReference>
<dbReference type="AlphaFoldDB" id="A0A0D7A3Z9"/>
<dbReference type="OrthoDB" id="3388at2759"/>
<dbReference type="InterPro" id="IPR036196">
    <property type="entry name" value="Ptyr_pPase_sf"/>
</dbReference>
<dbReference type="PANTHER" id="PTHR11717:SF7">
    <property type="entry name" value="LOW MOLECULAR WEIGHT PHOSPHOTYROSINE PROTEIN PHOSPHATASE"/>
    <property type="match status" value="1"/>
</dbReference>
<evidence type="ECO:0000256" key="4">
    <source>
        <dbReference type="PIRSR" id="PIRSR617867-1"/>
    </source>
</evidence>
<gene>
    <name evidence="6" type="ORF">FISHEDRAFT_48567</name>
</gene>
<feature type="active site" evidence="4">
    <location>
        <position position="18"/>
    </location>
</feature>
<dbReference type="Proteomes" id="UP000054144">
    <property type="component" value="Unassembled WGS sequence"/>
</dbReference>
<reference evidence="6 7" key="1">
    <citation type="journal article" date="2015" name="Fungal Genet. Biol.">
        <title>Evolution of novel wood decay mechanisms in Agaricales revealed by the genome sequences of Fistulina hepatica and Cylindrobasidium torrendii.</title>
        <authorList>
            <person name="Floudas D."/>
            <person name="Held B.W."/>
            <person name="Riley R."/>
            <person name="Nagy L.G."/>
            <person name="Koehler G."/>
            <person name="Ransdell A.S."/>
            <person name="Younus H."/>
            <person name="Chow J."/>
            <person name="Chiniquy J."/>
            <person name="Lipzen A."/>
            <person name="Tritt A."/>
            <person name="Sun H."/>
            <person name="Haridas S."/>
            <person name="LaButti K."/>
            <person name="Ohm R.A."/>
            <person name="Kues U."/>
            <person name="Blanchette R.A."/>
            <person name="Grigoriev I.V."/>
            <person name="Minto R.E."/>
            <person name="Hibbett D.S."/>
        </authorList>
    </citation>
    <scope>NUCLEOTIDE SEQUENCE [LARGE SCALE GENOMIC DNA]</scope>
    <source>
        <strain evidence="6 7">ATCC 64428</strain>
    </source>
</reference>
<evidence type="ECO:0000256" key="2">
    <source>
        <dbReference type="ARBA" id="ARBA00022801"/>
    </source>
</evidence>
<dbReference type="CDD" id="cd16343">
    <property type="entry name" value="LMWPTP"/>
    <property type="match status" value="1"/>
</dbReference>
<feature type="active site" description="Proton donor" evidence="4">
    <location>
        <position position="123"/>
    </location>
</feature>
<evidence type="ECO:0000313" key="7">
    <source>
        <dbReference type="Proteomes" id="UP000054144"/>
    </source>
</evidence>
<organism evidence="6 7">
    <name type="scientific">Fistulina hepatica ATCC 64428</name>
    <dbReference type="NCBI Taxonomy" id="1128425"/>
    <lineage>
        <taxon>Eukaryota</taxon>
        <taxon>Fungi</taxon>
        <taxon>Dikarya</taxon>
        <taxon>Basidiomycota</taxon>
        <taxon>Agaricomycotina</taxon>
        <taxon>Agaricomycetes</taxon>
        <taxon>Agaricomycetidae</taxon>
        <taxon>Agaricales</taxon>
        <taxon>Fistulinaceae</taxon>
        <taxon>Fistulina</taxon>
    </lineage>
</organism>
<evidence type="ECO:0000259" key="5">
    <source>
        <dbReference type="SMART" id="SM00226"/>
    </source>
</evidence>
<keyword evidence="7" id="KW-1185">Reference proteome</keyword>
<feature type="active site" description="Nucleophile" evidence="4">
    <location>
        <position position="12"/>
    </location>
</feature>
<name>A0A0D7A3Z9_9AGAR</name>
<dbReference type="InterPro" id="IPR023485">
    <property type="entry name" value="Ptyr_pPase"/>
</dbReference>
<dbReference type="SUPFAM" id="SSF52788">
    <property type="entry name" value="Phosphotyrosine protein phosphatases I"/>
    <property type="match status" value="1"/>
</dbReference>
<dbReference type="GO" id="GO:0004725">
    <property type="term" value="F:protein tyrosine phosphatase activity"/>
    <property type="evidence" value="ECO:0007669"/>
    <property type="project" value="InterPro"/>
</dbReference>
<dbReference type="InterPro" id="IPR050438">
    <property type="entry name" value="LMW_PTPase"/>
</dbReference>
<evidence type="ECO:0000313" key="6">
    <source>
        <dbReference type="EMBL" id="KIY45762.1"/>
    </source>
</evidence>
<dbReference type="PRINTS" id="PR00719">
    <property type="entry name" value="LMWPTPASE"/>
</dbReference>
<protein>
    <submittedName>
        <fullName evidence="6">Phosphotyrosine protein phosphatase</fullName>
    </submittedName>
</protein>
<dbReference type="SMART" id="SM00226">
    <property type="entry name" value="LMWPc"/>
    <property type="match status" value="1"/>
</dbReference>
<proteinExistence type="inferred from homology"/>
<accession>A0A0D7A3Z9</accession>
<evidence type="ECO:0000256" key="1">
    <source>
        <dbReference type="ARBA" id="ARBA00011063"/>
    </source>
</evidence>
<comment type="similarity">
    <text evidence="1">Belongs to the low molecular weight phosphotyrosine protein phosphatase family.</text>
</comment>
<evidence type="ECO:0000256" key="3">
    <source>
        <dbReference type="ARBA" id="ARBA00022912"/>
    </source>
</evidence>
<dbReference type="PANTHER" id="PTHR11717">
    <property type="entry name" value="LOW MOLECULAR WEIGHT PROTEIN TYROSINE PHOSPHATASE"/>
    <property type="match status" value="1"/>
</dbReference>
<keyword evidence="3" id="KW-0904">Protein phosphatase</keyword>
<sequence length="155" mass="17230">MTTPDVRVLIVCMGNICRSPMGEAVLRHVAVQRGNNIFVDSAGTGAWHVGEEADDRTIAVCRQNKVPIHCRARKVQLSDFTEFTHILAADNNNLQSLERMKPHETSATVRLWGSYLDNEVIPDPYYGGSNGFHKVFDQCVALSHAFLDDVFGVTE</sequence>
<dbReference type="EMBL" id="KN882046">
    <property type="protein sequence ID" value="KIY45762.1"/>
    <property type="molecule type" value="Genomic_DNA"/>
</dbReference>
<dbReference type="Pfam" id="PF01451">
    <property type="entry name" value="LMWPc"/>
    <property type="match status" value="1"/>
</dbReference>
<keyword evidence="2" id="KW-0378">Hydrolase</keyword>
<feature type="domain" description="Phosphotyrosine protein phosphatase I" evidence="5">
    <location>
        <begin position="6"/>
        <end position="149"/>
    </location>
</feature>